<sequence length="191" mass="22052">MPRRKLSPSDRLRKFKLRQHNIAEVPGHQFIDYDAGKSALRIMLDFANVYSLSGKEIIYDNLIKILPKHANHTSTVYLGLVFEPRHTDYSAYNESRRGILERVVEEINKFQHLVEVHFVLHLHYLVFDQIRPASAIYGLNFQSWTFDILTDDVAHIEHDSAIDRLLKPQSYQCPLIFSKKPGILPGAGEEA</sequence>
<evidence type="ECO:0000313" key="2">
    <source>
        <dbReference type="Proteomes" id="UP000019487"/>
    </source>
</evidence>
<dbReference type="Proteomes" id="UP000019487">
    <property type="component" value="Unassembled WGS sequence"/>
</dbReference>
<gene>
    <name evidence="1" type="ORF">SBOR_0163</name>
</gene>
<dbReference type="EMBL" id="AYSA01000006">
    <property type="protein sequence ID" value="ESZ99401.1"/>
    <property type="molecule type" value="Genomic_DNA"/>
</dbReference>
<evidence type="ECO:0000313" key="1">
    <source>
        <dbReference type="EMBL" id="ESZ99401.1"/>
    </source>
</evidence>
<accession>W9CU52</accession>
<protein>
    <submittedName>
        <fullName evidence="1">Uncharacterized protein</fullName>
    </submittedName>
</protein>
<dbReference type="HOGENOM" id="CLU_108152_0_0_1"/>
<dbReference type="AlphaFoldDB" id="W9CU52"/>
<reference evidence="1 2" key="1">
    <citation type="journal article" date="2014" name="Genome Announc.">
        <title>Draft genome sequence of Sclerotinia borealis, a psychrophilic plant pathogenic fungus.</title>
        <authorList>
            <person name="Mardanov A.V."/>
            <person name="Beletsky A.V."/>
            <person name="Kadnikov V.V."/>
            <person name="Ignatov A.N."/>
            <person name="Ravin N.V."/>
        </authorList>
    </citation>
    <scope>NUCLEOTIDE SEQUENCE [LARGE SCALE GENOMIC DNA]</scope>
    <source>
        <strain evidence="2">F-4157</strain>
    </source>
</reference>
<keyword evidence="2" id="KW-1185">Reference proteome</keyword>
<dbReference type="OrthoDB" id="3521531at2759"/>
<comment type="caution">
    <text evidence="1">The sequence shown here is derived from an EMBL/GenBank/DDBJ whole genome shotgun (WGS) entry which is preliminary data.</text>
</comment>
<name>W9CU52_SCLBF</name>
<organism evidence="1 2">
    <name type="scientific">Sclerotinia borealis (strain F-4128)</name>
    <dbReference type="NCBI Taxonomy" id="1432307"/>
    <lineage>
        <taxon>Eukaryota</taxon>
        <taxon>Fungi</taxon>
        <taxon>Dikarya</taxon>
        <taxon>Ascomycota</taxon>
        <taxon>Pezizomycotina</taxon>
        <taxon>Leotiomycetes</taxon>
        <taxon>Helotiales</taxon>
        <taxon>Sclerotiniaceae</taxon>
        <taxon>Sclerotinia</taxon>
    </lineage>
</organism>
<proteinExistence type="predicted"/>